<dbReference type="InParanoid" id="Q6BVS6"/>
<dbReference type="KEGG" id="dha:DEHA2C00242g"/>
<evidence type="ECO:0000313" key="2">
    <source>
        <dbReference type="Proteomes" id="UP000000599"/>
    </source>
</evidence>
<sequence length="81" mass="9267">MFKVFFVDISSGIVPQEDKYALFIQMSTKFIKTRLGIRGWRQIMVEFVKKNVSTTSMLSCSFIHRFLEMQAGHGSTVALNS</sequence>
<reference evidence="1 2" key="1">
    <citation type="journal article" date="2004" name="Nature">
        <title>Genome evolution in yeasts.</title>
        <authorList>
            <consortium name="Genolevures"/>
            <person name="Dujon B."/>
            <person name="Sherman D."/>
            <person name="Fischer G."/>
            <person name="Durrens P."/>
            <person name="Casaregola S."/>
            <person name="Lafontaine I."/>
            <person name="de Montigny J."/>
            <person name="Marck C."/>
            <person name="Neuveglise C."/>
            <person name="Talla E."/>
            <person name="Goffard N."/>
            <person name="Frangeul L."/>
            <person name="Aigle M."/>
            <person name="Anthouard V."/>
            <person name="Babour A."/>
            <person name="Barbe V."/>
            <person name="Barnay S."/>
            <person name="Blanchin S."/>
            <person name="Beckerich J.M."/>
            <person name="Beyne E."/>
            <person name="Bleykasten C."/>
            <person name="Boisrame A."/>
            <person name="Boyer J."/>
            <person name="Cattolico L."/>
            <person name="Confanioleri F."/>
            <person name="de Daruvar A."/>
            <person name="Despons L."/>
            <person name="Fabre E."/>
            <person name="Fairhead C."/>
            <person name="Ferry-Dumazet H."/>
            <person name="Groppi A."/>
            <person name="Hantraye F."/>
            <person name="Hennequin C."/>
            <person name="Jauniaux N."/>
            <person name="Joyet P."/>
            <person name="Kachouri R."/>
            <person name="Kerrest A."/>
            <person name="Koszul R."/>
            <person name="Lemaire M."/>
            <person name="Lesur I."/>
            <person name="Ma L."/>
            <person name="Muller H."/>
            <person name="Nicaud J.M."/>
            <person name="Nikolski M."/>
            <person name="Oztas S."/>
            <person name="Ozier-Kalogeropoulos O."/>
            <person name="Pellenz S."/>
            <person name="Potier S."/>
            <person name="Richard G.F."/>
            <person name="Straub M.L."/>
            <person name="Suleau A."/>
            <person name="Swennene D."/>
            <person name="Tekaia F."/>
            <person name="Wesolowski-Louvel M."/>
            <person name="Westhof E."/>
            <person name="Wirth B."/>
            <person name="Zeniou-Meyer M."/>
            <person name="Zivanovic I."/>
            <person name="Bolotin-Fukuhara M."/>
            <person name="Thierry A."/>
            <person name="Bouchier C."/>
            <person name="Caudron B."/>
            <person name="Scarpelli C."/>
            <person name="Gaillardin C."/>
            <person name="Weissenbach J."/>
            <person name="Wincker P."/>
            <person name="Souciet J.L."/>
        </authorList>
    </citation>
    <scope>NUCLEOTIDE SEQUENCE [LARGE SCALE GENOMIC DNA]</scope>
    <source>
        <strain evidence="2">ATCC 36239 / CBS 767 / BCRC 21394 / JCM 1990 / NBRC 0083 / IGC 2968</strain>
    </source>
</reference>
<dbReference type="HOGENOM" id="CLU_2573834_0_0_1"/>
<dbReference type="Proteomes" id="UP000000599">
    <property type="component" value="Chromosome C"/>
</dbReference>
<organism evidence="1 2">
    <name type="scientific">Debaryomyces hansenii (strain ATCC 36239 / CBS 767 / BCRC 21394 / JCM 1990 / NBRC 0083 / IGC 2968)</name>
    <name type="common">Yeast</name>
    <name type="synonym">Torulaspora hansenii</name>
    <dbReference type="NCBI Taxonomy" id="284592"/>
    <lineage>
        <taxon>Eukaryota</taxon>
        <taxon>Fungi</taxon>
        <taxon>Dikarya</taxon>
        <taxon>Ascomycota</taxon>
        <taxon>Saccharomycotina</taxon>
        <taxon>Pichiomycetes</taxon>
        <taxon>Debaryomycetaceae</taxon>
        <taxon>Debaryomyces</taxon>
    </lineage>
</organism>
<dbReference type="EMBL" id="CR382135">
    <property type="protein sequence ID" value="CAG85709.1"/>
    <property type="molecule type" value="Genomic_DNA"/>
</dbReference>
<dbReference type="VEuPathDB" id="FungiDB:DEHA2C00242g"/>
<dbReference type="AlphaFoldDB" id="Q6BVS6"/>
<gene>
    <name evidence="1" type="ordered locus">DEHA2C00242g</name>
</gene>
<dbReference type="GeneID" id="2900745"/>
<dbReference type="OrthoDB" id="3557910at2759"/>
<keyword evidence="2" id="KW-1185">Reference proteome</keyword>
<evidence type="ECO:0000313" key="1">
    <source>
        <dbReference type="EMBL" id="CAG85709.1"/>
    </source>
</evidence>
<accession>Q6BVS6</accession>
<protein>
    <submittedName>
        <fullName evidence="1">DEHA2C00242p</fullName>
    </submittedName>
</protein>
<name>Q6BVS6_DEBHA</name>
<dbReference type="RefSeq" id="XP_457693.1">
    <property type="nucleotide sequence ID" value="XM_457693.1"/>
</dbReference>
<proteinExistence type="predicted"/>